<reference evidence="1 2" key="1">
    <citation type="submission" date="2018-06" db="EMBL/GenBank/DDBJ databases">
        <title>Genomic Encyclopedia of Archaeal and Bacterial Type Strains, Phase II (KMG-II): from individual species to whole genera.</title>
        <authorList>
            <person name="Goeker M."/>
        </authorList>
    </citation>
    <scope>NUCLEOTIDE SEQUENCE [LARGE SCALE GENOMIC DNA]</scope>
    <source>
        <strain evidence="1 2">CFPB 3232</strain>
    </source>
</reference>
<keyword evidence="2" id="KW-1185">Reference proteome</keyword>
<name>A0A328YJI3_9BURK</name>
<dbReference type="Proteomes" id="UP000248856">
    <property type="component" value="Unassembled WGS sequence"/>
</dbReference>
<evidence type="ECO:0000313" key="1">
    <source>
        <dbReference type="EMBL" id="RAR72955.1"/>
    </source>
</evidence>
<dbReference type="AlphaFoldDB" id="A0A328YJI3"/>
<sequence length="28" mass="2973">MEVIYPRCAGLDVHKQTVVACARIAGDG</sequence>
<proteinExistence type="predicted"/>
<evidence type="ECO:0000313" key="2">
    <source>
        <dbReference type="Proteomes" id="UP000248856"/>
    </source>
</evidence>
<protein>
    <submittedName>
        <fullName evidence="1">Uncharacterized protein</fullName>
    </submittedName>
</protein>
<dbReference type="EMBL" id="QLTA01000074">
    <property type="protein sequence ID" value="RAR72955.1"/>
    <property type="molecule type" value="Genomic_DNA"/>
</dbReference>
<feature type="non-terminal residue" evidence="1">
    <location>
        <position position="28"/>
    </location>
</feature>
<comment type="caution">
    <text evidence="1">The sequence shown here is derived from an EMBL/GenBank/DDBJ whole genome shotgun (WGS) entry which is preliminary data.</text>
</comment>
<organism evidence="1 2">
    <name type="scientific">Paracidovorax anthurii</name>
    <dbReference type="NCBI Taxonomy" id="78229"/>
    <lineage>
        <taxon>Bacteria</taxon>
        <taxon>Pseudomonadati</taxon>
        <taxon>Pseudomonadota</taxon>
        <taxon>Betaproteobacteria</taxon>
        <taxon>Burkholderiales</taxon>
        <taxon>Comamonadaceae</taxon>
        <taxon>Paracidovorax</taxon>
    </lineage>
</organism>
<gene>
    <name evidence="1" type="ORF">AX018_10741</name>
</gene>
<accession>A0A328YJI3</accession>